<keyword evidence="2" id="KW-0256">Endoplasmic reticulum</keyword>
<dbReference type="InterPro" id="IPR013126">
    <property type="entry name" value="Hsp_70_fam"/>
</dbReference>
<sequence length="940" mass="104703">MRLVGRTSLAASALLGAATLVHPASAKAILGVDLGSLYMKVALVQRNSPLEIVTNLHSKRKTEVMVLFDQGTRFYGADANSMVARKPLLTPAALGVMLGRDVDHPTVKVLAERHYPLTPSYNDTRSGACIKIDGNEFTPEELVAMVLTHAKDITAAFGAGKNVRDCVLTVPSFYTQHERRALLDAASLADLNVLALIDENTAAALHFGIDRIDEEPQNIIFYNMGASALQVSLVRYFSYEKKDSKFSTKGKPVGAFEVLGKGWDSTLGGQAFDARLVDHMAREFNDQWNKKRNDGQTKDVREFPRAMAKLRVQANKVKHVLSANSDMPVYVDALHDDTPYSAHINRATFEELCHDLLLRASLPIAQSLAAANMTLDDVHGVELIGGGMRIPRVREEIQKVLGDKLDLGMHINSDESMALGAAFHGANVSTAFRVRHVGMADVNPFPVAITLNDLAVDEEEEEGEEKKDDADAEAKEGEEDSDEVWSKHATIFKSFGRIGVKKSIAFTHDKDVACSIDYDDDDASTSVLPDGTELSIERYNVTGISKFAAEMNEKGLGKPKVSLQFELSSSGLTGLIKAEAVVEEVVKVTEEVTCKDDDEDENCKEVVEEEKTAEEEEKKEEGSEEEKKKDEEEATETEEGKEEKKEEEDEKPKKKKRTKTVEKEKKKVHRRTLKVHTYHVGRIRPYNDDLKSESASKLQSLADADRARMELEESKNKVESYIYHIKNALVDDEEEITKVSNEEQRAEVLKLAEDAEEWMYDEGYDADLPTYEDKYAELSAPMESIKFRVKELEDRPAAIKALKKKLGKIEKLLEEWKESLPQVTDEEREGVLGQVASVREWIEIQVEKQDAMNPWEDAVLVSGDIPGQTKDIEKEVKKLSKKPKPKPVVEEKNETTDAGADAEGEEEKKEEDSSAAEGGEEEKNEDEGEEKKDEGKGEEL</sequence>
<feature type="region of interest" description="Disordered" evidence="5">
    <location>
        <begin position="859"/>
        <end position="940"/>
    </location>
</feature>
<dbReference type="PRINTS" id="PR00301">
    <property type="entry name" value="HEATSHOCK70"/>
</dbReference>
<keyword evidence="1" id="KW-0547">Nucleotide-binding</keyword>
<dbReference type="CDD" id="cd10230">
    <property type="entry name" value="ASKHA_NBD_HSP70_HYOU1"/>
    <property type="match status" value="1"/>
</dbReference>
<feature type="signal peptide" evidence="6">
    <location>
        <begin position="1"/>
        <end position="26"/>
    </location>
</feature>
<dbReference type="SUPFAM" id="SSF53067">
    <property type="entry name" value="Actin-like ATPase domain"/>
    <property type="match status" value="2"/>
</dbReference>
<dbReference type="Gene3D" id="3.90.640.10">
    <property type="entry name" value="Actin, Chain A, domain 4"/>
    <property type="match status" value="1"/>
</dbReference>
<protein>
    <submittedName>
        <fullName evidence="7">Uncharacterized protein</fullName>
    </submittedName>
</protein>
<dbReference type="EMBL" id="HBKQ01028796">
    <property type="protein sequence ID" value="CAE2247508.1"/>
    <property type="molecule type" value="Transcribed_RNA"/>
</dbReference>
<dbReference type="AlphaFoldDB" id="A0A6U6FMB1"/>
<feature type="region of interest" description="Disordered" evidence="5">
    <location>
        <begin position="457"/>
        <end position="483"/>
    </location>
</feature>
<dbReference type="SUPFAM" id="SSF100934">
    <property type="entry name" value="Heat shock protein 70kD (HSP70), C-terminal subdomain"/>
    <property type="match status" value="1"/>
</dbReference>
<reference evidence="7" key="1">
    <citation type="submission" date="2021-01" db="EMBL/GenBank/DDBJ databases">
        <authorList>
            <person name="Corre E."/>
            <person name="Pelletier E."/>
            <person name="Niang G."/>
            <person name="Scheremetjew M."/>
            <person name="Finn R."/>
            <person name="Kale V."/>
            <person name="Holt S."/>
            <person name="Cochrane G."/>
            <person name="Meng A."/>
            <person name="Brown T."/>
            <person name="Cohen L."/>
        </authorList>
    </citation>
    <scope>NUCLEOTIDE SEQUENCE</scope>
    <source>
        <strain evidence="7">Isolate 1302-5</strain>
    </source>
</reference>
<dbReference type="InterPro" id="IPR043129">
    <property type="entry name" value="ATPase_NBD"/>
</dbReference>
<keyword evidence="4" id="KW-0143">Chaperone</keyword>
<evidence type="ECO:0000256" key="2">
    <source>
        <dbReference type="ARBA" id="ARBA00022824"/>
    </source>
</evidence>
<proteinExistence type="predicted"/>
<gene>
    <name evidence="7" type="ORF">OAUR00152_LOCUS19559</name>
    <name evidence="8" type="ORF">OAUR00152_LOCUS19568</name>
</gene>
<feature type="compositionally biased region" description="Basic and acidic residues" evidence="5">
    <location>
        <begin position="464"/>
        <end position="475"/>
    </location>
</feature>
<dbReference type="Gene3D" id="2.60.34.10">
    <property type="entry name" value="Substrate Binding Domain Of DNAk, Chain A, domain 1"/>
    <property type="match status" value="1"/>
</dbReference>
<accession>A0A6U6FMB1</accession>
<evidence type="ECO:0000256" key="4">
    <source>
        <dbReference type="ARBA" id="ARBA00023186"/>
    </source>
</evidence>
<evidence type="ECO:0000256" key="3">
    <source>
        <dbReference type="ARBA" id="ARBA00022840"/>
    </source>
</evidence>
<dbReference type="GO" id="GO:0140662">
    <property type="term" value="F:ATP-dependent protein folding chaperone"/>
    <property type="evidence" value="ECO:0007669"/>
    <property type="project" value="InterPro"/>
</dbReference>
<feature type="compositionally biased region" description="Basic and acidic residues" evidence="5">
    <location>
        <begin position="929"/>
        <end position="940"/>
    </location>
</feature>
<evidence type="ECO:0000256" key="5">
    <source>
        <dbReference type="SAM" id="MobiDB-lite"/>
    </source>
</evidence>
<feature type="compositionally biased region" description="Acidic residues" evidence="5">
    <location>
        <begin position="632"/>
        <end position="649"/>
    </location>
</feature>
<feature type="chain" id="PRO_5036394022" evidence="6">
    <location>
        <begin position="27"/>
        <end position="940"/>
    </location>
</feature>
<dbReference type="Gene3D" id="3.30.30.30">
    <property type="match status" value="1"/>
</dbReference>
<dbReference type="GO" id="GO:0030968">
    <property type="term" value="P:endoplasmic reticulum unfolded protein response"/>
    <property type="evidence" value="ECO:0007669"/>
    <property type="project" value="TreeGrafter"/>
</dbReference>
<feature type="region of interest" description="Disordered" evidence="5">
    <location>
        <begin position="597"/>
        <end position="670"/>
    </location>
</feature>
<evidence type="ECO:0000313" key="7">
    <source>
        <dbReference type="EMBL" id="CAE2247490.1"/>
    </source>
</evidence>
<keyword evidence="3" id="KW-0067">ATP-binding</keyword>
<name>A0A6U6FMB1_9STRA</name>
<dbReference type="PANTHER" id="PTHR45639:SF3">
    <property type="entry name" value="HYPOXIA UP-REGULATED PROTEIN 1"/>
    <property type="match status" value="1"/>
</dbReference>
<dbReference type="FunFam" id="3.90.640.10:FF:000004">
    <property type="entry name" value="Heat shock 70 kDa protein 4"/>
    <property type="match status" value="1"/>
</dbReference>
<evidence type="ECO:0000256" key="6">
    <source>
        <dbReference type="SAM" id="SignalP"/>
    </source>
</evidence>
<dbReference type="GO" id="GO:0005524">
    <property type="term" value="F:ATP binding"/>
    <property type="evidence" value="ECO:0007669"/>
    <property type="project" value="UniProtKB-KW"/>
</dbReference>
<feature type="compositionally biased region" description="Acidic residues" evidence="5">
    <location>
        <begin position="918"/>
        <end position="928"/>
    </location>
</feature>
<dbReference type="InterPro" id="IPR029047">
    <property type="entry name" value="HSP70_peptide-bd_sf"/>
</dbReference>
<keyword evidence="6" id="KW-0732">Signal</keyword>
<organism evidence="7">
    <name type="scientific">Odontella aurita</name>
    <dbReference type="NCBI Taxonomy" id="265563"/>
    <lineage>
        <taxon>Eukaryota</taxon>
        <taxon>Sar</taxon>
        <taxon>Stramenopiles</taxon>
        <taxon>Ochrophyta</taxon>
        <taxon>Bacillariophyta</taxon>
        <taxon>Mediophyceae</taxon>
        <taxon>Biddulphiophycidae</taxon>
        <taxon>Eupodiscales</taxon>
        <taxon>Odontellaceae</taxon>
        <taxon>Odontella</taxon>
    </lineage>
</organism>
<evidence type="ECO:0000313" key="8">
    <source>
        <dbReference type="EMBL" id="CAE2247508.1"/>
    </source>
</evidence>
<dbReference type="PANTHER" id="PTHR45639">
    <property type="entry name" value="HSC70CB, ISOFORM G-RELATED"/>
    <property type="match status" value="1"/>
</dbReference>
<dbReference type="Gene3D" id="1.20.1270.10">
    <property type="match status" value="1"/>
</dbReference>
<dbReference type="InterPro" id="IPR029048">
    <property type="entry name" value="HSP70_C_sf"/>
</dbReference>
<dbReference type="Gene3D" id="3.30.420.40">
    <property type="match status" value="2"/>
</dbReference>
<evidence type="ECO:0000256" key="1">
    <source>
        <dbReference type="ARBA" id="ARBA00022741"/>
    </source>
</evidence>
<dbReference type="Pfam" id="PF00012">
    <property type="entry name" value="HSP70"/>
    <property type="match status" value="1"/>
</dbReference>
<dbReference type="EMBL" id="HBKQ01028787">
    <property type="protein sequence ID" value="CAE2247490.1"/>
    <property type="molecule type" value="Transcribed_RNA"/>
</dbReference>
<dbReference type="GO" id="GO:0034663">
    <property type="term" value="C:endoplasmic reticulum chaperone complex"/>
    <property type="evidence" value="ECO:0007669"/>
    <property type="project" value="TreeGrafter"/>
</dbReference>
<feature type="compositionally biased region" description="Basic and acidic residues" evidence="5">
    <location>
        <begin position="619"/>
        <end position="631"/>
    </location>
</feature>